<dbReference type="CDD" id="cd00063">
    <property type="entry name" value="FN3"/>
    <property type="match status" value="3"/>
</dbReference>
<evidence type="ECO:0000256" key="2">
    <source>
        <dbReference type="SAM" id="SignalP"/>
    </source>
</evidence>
<sequence length="998" mass="108383">MIVSSIFLMLFSIIAPYLAAAAENDAKGGAQPAKFSDIKSHWAYKDIMELSATNIVAGFKDGTFKPNGNVTREQFLKMLVELKKLPKDSSQVPFKDVKPESWSAPYIAAGLKSGILFPADFPDGFKPNQPITRYEMAIWIVRALQLPPQKEEKLLGKVKDQADIKSNRDLIEAALGTGIIRGNPDGSFKGGNNSTRAEAAVMLVRALHYSPGQLPTSTTEAPRKIVEYKPEVKQSKSASYSKRDDVTWVIDDPNLKLEVGDVFVMPPNDQYYGGIARKVVSISQEKGALVVKTSIPKVSEVFSKLDIHATEPINPKMLVPADPSIQITKNEVSKLDKSFTVPCFGIALNNKNYEGVVLNASMNFCNVGVIADIGLDVDVDWFDVDIDFYSKLVMTGDITTKVKVNADTGKGALTKPIYIPLTKLFYVPVFPGIFVKGELSLRIDPDFRASLEINFVDEFHLEQGFAYSSSKGFQSINKTTNTATLTVNSKVDASLAAGPSFKVGLTLLEIADAGLELYPGIRAGFYELEPCDTIRVDAFLKLDVYAGYNVLVAKGRVSKNLINLNYPLYEQEINCSPPPAPNNLNAKLIRVIGETGKYNEIILNRNDVQLSWDTVNDATSYIVKRSDVPSGPFKAKRSNLKTTSFTDTTARIGNTYYYQVTAVNDYGESAPSRTLPVPIVNQPPPAPQNLTAARSGGSVILNWDKVGGFTTYNVKRAEGSSNAYVTIASKVSGTTFTDTSAGFLKGYSYIVTAVNDGESESSNMAYVSRAEIVDITPITPQVPIDRAIIPPAPDNFIVEPHSGKVNLSWSPVNNVTSYNVKRSNASDGTYETIGSKVSQTTFTDTTVENGKTYYYKITAVNSAGNESKDSSIQEAKPMLVIDLKDIEVTPIIPVIPIKPILVRIAPPGNFNANTDLNSGKVVLSWNAVEGAAGYNVMRSDAANGTFQTIGAKVSGTTFKDTTAIINTTYYYKVTAVNGSGSESNATPVKSATPSYGIR</sequence>
<feature type="region of interest" description="Disordered" evidence="1">
    <location>
        <begin position="979"/>
        <end position="998"/>
    </location>
</feature>
<dbReference type="PROSITE" id="PS51272">
    <property type="entry name" value="SLH"/>
    <property type="match status" value="3"/>
</dbReference>
<dbReference type="InterPro" id="IPR003961">
    <property type="entry name" value="FN3_dom"/>
</dbReference>
<dbReference type="SUPFAM" id="SSF49265">
    <property type="entry name" value="Fibronectin type III"/>
    <property type="match status" value="2"/>
</dbReference>
<feature type="domain" description="SLH" evidence="4">
    <location>
        <begin position="30"/>
        <end position="93"/>
    </location>
</feature>
<feature type="domain" description="Fibronectin type-III" evidence="3">
    <location>
        <begin position="790"/>
        <end position="880"/>
    </location>
</feature>
<dbReference type="EMBL" id="CP051680">
    <property type="protein sequence ID" value="QJD83759.1"/>
    <property type="molecule type" value="Genomic_DNA"/>
</dbReference>
<gene>
    <name evidence="5" type="ORF">HH215_11615</name>
</gene>
<dbReference type="PROSITE" id="PS50853">
    <property type="entry name" value="FN3"/>
    <property type="match status" value="3"/>
</dbReference>
<dbReference type="InterPro" id="IPR036116">
    <property type="entry name" value="FN3_sf"/>
</dbReference>
<feature type="domain" description="SLH" evidence="4">
    <location>
        <begin position="94"/>
        <end position="154"/>
    </location>
</feature>
<dbReference type="AlphaFoldDB" id="A0A7Z2VJ07"/>
<dbReference type="InterPro" id="IPR051465">
    <property type="entry name" value="Cell_Envelope_Struct_Comp"/>
</dbReference>
<dbReference type="InterPro" id="IPR058692">
    <property type="entry name" value="Fn3_SaeA_2nd"/>
</dbReference>
<name>A0A7Z2VJ07_9BACL</name>
<feature type="domain" description="SLH" evidence="4">
    <location>
        <begin position="155"/>
        <end position="217"/>
    </location>
</feature>
<accession>A0A7Z2VJ07</accession>
<protein>
    <submittedName>
        <fullName evidence="5">Uncharacterized protein</fullName>
    </submittedName>
</protein>
<dbReference type="InterPro" id="IPR013783">
    <property type="entry name" value="Ig-like_fold"/>
</dbReference>
<evidence type="ECO:0000259" key="4">
    <source>
        <dbReference type="PROSITE" id="PS51272"/>
    </source>
</evidence>
<proteinExistence type="predicted"/>
<dbReference type="Pfam" id="PF25833">
    <property type="entry name" value="Fn3_SaeA_3rd"/>
    <property type="match status" value="1"/>
</dbReference>
<keyword evidence="6" id="KW-1185">Reference proteome</keyword>
<evidence type="ECO:0000313" key="6">
    <source>
        <dbReference type="Proteomes" id="UP000502248"/>
    </source>
</evidence>
<evidence type="ECO:0000313" key="5">
    <source>
        <dbReference type="EMBL" id="QJD83759.1"/>
    </source>
</evidence>
<feature type="chain" id="PRO_5031519433" evidence="2">
    <location>
        <begin position="22"/>
        <end position="998"/>
    </location>
</feature>
<dbReference type="Pfam" id="PF00395">
    <property type="entry name" value="SLH"/>
    <property type="match status" value="3"/>
</dbReference>
<feature type="domain" description="Fibronectin type-III" evidence="3">
    <location>
        <begin position="906"/>
        <end position="996"/>
    </location>
</feature>
<dbReference type="KEGG" id="cheb:HH215_11615"/>
<dbReference type="InterPro" id="IPR001119">
    <property type="entry name" value="SLH_dom"/>
</dbReference>
<dbReference type="RefSeq" id="WP_169280048.1">
    <property type="nucleotide sequence ID" value="NZ_CP051680.1"/>
</dbReference>
<feature type="signal peptide" evidence="2">
    <location>
        <begin position="1"/>
        <end position="21"/>
    </location>
</feature>
<feature type="domain" description="Fibronectin type-III" evidence="3">
    <location>
        <begin position="594"/>
        <end position="683"/>
    </location>
</feature>
<organism evidence="5 6">
    <name type="scientific">Cohnella herbarum</name>
    <dbReference type="NCBI Taxonomy" id="2728023"/>
    <lineage>
        <taxon>Bacteria</taxon>
        <taxon>Bacillati</taxon>
        <taxon>Bacillota</taxon>
        <taxon>Bacilli</taxon>
        <taxon>Bacillales</taxon>
        <taxon>Paenibacillaceae</taxon>
        <taxon>Cohnella</taxon>
    </lineage>
</organism>
<reference evidence="5 6" key="1">
    <citation type="submission" date="2020-04" db="EMBL/GenBank/DDBJ databases">
        <title>Genome sequencing of novel species.</title>
        <authorList>
            <person name="Heo J."/>
            <person name="Kim S.-J."/>
            <person name="Kim J.-S."/>
            <person name="Hong S.-B."/>
            <person name="Kwon S.-W."/>
        </authorList>
    </citation>
    <scope>NUCLEOTIDE SEQUENCE [LARGE SCALE GENOMIC DNA]</scope>
    <source>
        <strain evidence="5 6">MFER-1</strain>
    </source>
</reference>
<dbReference type="Gene3D" id="2.60.40.10">
    <property type="entry name" value="Immunoglobulins"/>
    <property type="match status" value="4"/>
</dbReference>
<dbReference type="Proteomes" id="UP000502248">
    <property type="component" value="Chromosome"/>
</dbReference>
<evidence type="ECO:0000256" key="1">
    <source>
        <dbReference type="SAM" id="MobiDB-lite"/>
    </source>
</evidence>
<dbReference type="SMART" id="SM00060">
    <property type="entry name" value="FN3"/>
    <property type="match status" value="4"/>
</dbReference>
<dbReference type="PANTHER" id="PTHR43308">
    <property type="entry name" value="OUTER MEMBRANE PROTEIN ALPHA-RELATED"/>
    <property type="match status" value="1"/>
</dbReference>
<evidence type="ECO:0000259" key="3">
    <source>
        <dbReference type="PROSITE" id="PS50853"/>
    </source>
</evidence>
<dbReference type="PANTHER" id="PTHR43308:SF5">
    <property type="entry name" value="S-LAYER PROTEIN _ PEPTIDOGLYCAN ENDO-BETA-N-ACETYLGLUCOSAMINIDASE"/>
    <property type="match status" value="1"/>
</dbReference>
<keyword evidence="2" id="KW-0732">Signal</keyword>